<dbReference type="Proteomes" id="UP000887159">
    <property type="component" value="Unassembled WGS sequence"/>
</dbReference>
<dbReference type="EMBL" id="BMAU01021315">
    <property type="protein sequence ID" value="GFY12679.1"/>
    <property type="molecule type" value="Genomic_DNA"/>
</dbReference>
<evidence type="ECO:0000313" key="1">
    <source>
        <dbReference type="EMBL" id="GFY12679.1"/>
    </source>
</evidence>
<sequence length="144" mass="16261">MEDDVDSLETCFTGKIDYQNGDCYRSLSGILGFKVVTKRSTLCHGLTKMMRKFEATRTLKNSARKGTKVCCSTLVVVVDDVVVQVKEDRSQTIGHTSVQRIASSVDQPPPTIRDILLKVLRYFPYKLQIVQKLLPDDLDSQQTF</sequence>
<comment type="caution">
    <text evidence="1">The sequence shown here is derived from an EMBL/GenBank/DDBJ whole genome shotgun (WGS) entry which is preliminary data.</text>
</comment>
<dbReference type="AlphaFoldDB" id="A0A8X6VHA0"/>
<name>A0A8X6VHA0_TRICX</name>
<accession>A0A8X6VHA0</accession>
<organism evidence="1 2">
    <name type="scientific">Trichonephila clavipes</name>
    <name type="common">Golden silk orbweaver</name>
    <name type="synonym">Nephila clavipes</name>
    <dbReference type="NCBI Taxonomy" id="2585209"/>
    <lineage>
        <taxon>Eukaryota</taxon>
        <taxon>Metazoa</taxon>
        <taxon>Ecdysozoa</taxon>
        <taxon>Arthropoda</taxon>
        <taxon>Chelicerata</taxon>
        <taxon>Arachnida</taxon>
        <taxon>Araneae</taxon>
        <taxon>Araneomorphae</taxon>
        <taxon>Entelegynae</taxon>
        <taxon>Araneoidea</taxon>
        <taxon>Nephilidae</taxon>
        <taxon>Trichonephila</taxon>
    </lineage>
</organism>
<keyword evidence="2" id="KW-1185">Reference proteome</keyword>
<reference evidence="1" key="1">
    <citation type="submission" date="2020-08" db="EMBL/GenBank/DDBJ databases">
        <title>Multicomponent nature underlies the extraordinary mechanical properties of spider dragline silk.</title>
        <authorList>
            <person name="Kono N."/>
            <person name="Nakamura H."/>
            <person name="Mori M."/>
            <person name="Yoshida Y."/>
            <person name="Ohtoshi R."/>
            <person name="Malay A.D."/>
            <person name="Moran D.A.P."/>
            <person name="Tomita M."/>
            <person name="Numata K."/>
            <person name="Arakawa K."/>
        </authorList>
    </citation>
    <scope>NUCLEOTIDE SEQUENCE</scope>
</reference>
<proteinExistence type="predicted"/>
<evidence type="ECO:0000313" key="2">
    <source>
        <dbReference type="Proteomes" id="UP000887159"/>
    </source>
</evidence>
<gene>
    <name evidence="1" type="ORF">TNCV_2448701</name>
</gene>
<protein>
    <submittedName>
        <fullName evidence="1">Uncharacterized protein</fullName>
    </submittedName>
</protein>